<proteinExistence type="predicted"/>
<name>A0A9D3P486_9TELE</name>
<feature type="region of interest" description="Disordered" evidence="1">
    <location>
        <begin position="139"/>
        <end position="171"/>
    </location>
</feature>
<comment type="caution">
    <text evidence="2">The sequence shown here is derived from an EMBL/GenBank/DDBJ whole genome shotgun (WGS) entry which is preliminary data.</text>
</comment>
<gene>
    <name evidence="2" type="ORF">KOW79_002765</name>
</gene>
<accession>A0A9D3P486</accession>
<evidence type="ECO:0000313" key="3">
    <source>
        <dbReference type="Proteomes" id="UP000824219"/>
    </source>
</evidence>
<dbReference type="Proteomes" id="UP000824219">
    <property type="component" value="Linkage Group LG03"/>
</dbReference>
<dbReference type="AlphaFoldDB" id="A0A9D3P486"/>
<keyword evidence="3" id="KW-1185">Reference proteome</keyword>
<dbReference type="EMBL" id="JAHKSW010000003">
    <property type="protein sequence ID" value="KAG7334358.1"/>
    <property type="molecule type" value="Genomic_DNA"/>
</dbReference>
<organism evidence="2 3">
    <name type="scientific">Hemibagrus wyckioides</name>
    <dbReference type="NCBI Taxonomy" id="337641"/>
    <lineage>
        <taxon>Eukaryota</taxon>
        <taxon>Metazoa</taxon>
        <taxon>Chordata</taxon>
        <taxon>Craniata</taxon>
        <taxon>Vertebrata</taxon>
        <taxon>Euteleostomi</taxon>
        <taxon>Actinopterygii</taxon>
        <taxon>Neopterygii</taxon>
        <taxon>Teleostei</taxon>
        <taxon>Ostariophysi</taxon>
        <taxon>Siluriformes</taxon>
        <taxon>Bagridae</taxon>
        <taxon>Hemibagrus</taxon>
    </lineage>
</organism>
<feature type="region of interest" description="Disordered" evidence="1">
    <location>
        <begin position="18"/>
        <end position="55"/>
    </location>
</feature>
<evidence type="ECO:0000256" key="1">
    <source>
        <dbReference type="SAM" id="MobiDB-lite"/>
    </source>
</evidence>
<sequence length="224" mass="25111">MLSYFSVSLPAFRGDKGKCRHGAESRDVQSEASHFSRPGARGRMTKRPPCRGLPSPGERVALLPSRLLMLGACRIECFLLQALSRPPLFLYPAHFKDSKQIDSHVNTAKVGPQFSAPALNCWLSVYRLFVSRRVRMDRSNRKTNSHSQGHVKVGRCEGSAARQPRRREPAARGLYVPNAAMDCTLMQPRHAAEWHTIPSQPCGMGGFIHPAYSFCIDFLFRKSM</sequence>
<evidence type="ECO:0000313" key="2">
    <source>
        <dbReference type="EMBL" id="KAG7334358.1"/>
    </source>
</evidence>
<protein>
    <submittedName>
        <fullName evidence="2">Uncharacterized protein</fullName>
    </submittedName>
</protein>
<reference evidence="2 3" key="1">
    <citation type="submission" date="2021-06" db="EMBL/GenBank/DDBJ databases">
        <title>Chromosome-level genome assembly of the red-tail catfish (Hemibagrus wyckioides).</title>
        <authorList>
            <person name="Shao F."/>
        </authorList>
    </citation>
    <scope>NUCLEOTIDE SEQUENCE [LARGE SCALE GENOMIC DNA]</scope>
    <source>
        <strain evidence="2">EC202008001</strain>
        <tissue evidence="2">Blood</tissue>
    </source>
</reference>
<feature type="compositionally biased region" description="Basic and acidic residues" evidence="1">
    <location>
        <begin position="18"/>
        <end position="29"/>
    </location>
</feature>